<feature type="region of interest" description="Disordered" evidence="6">
    <location>
        <begin position="1"/>
        <end position="70"/>
    </location>
</feature>
<protein>
    <recommendedName>
        <fullName evidence="5">Transport permease protein</fullName>
    </recommendedName>
</protein>
<sequence length="416" mass="44836">MNWEITGQPSDDREPPTTRIPRRPRHRSPDDSGSDHWWSSDRPAARRRSVAPDDAVTRRTEAPPSRQVLFPGTGSIRAVVGPWTVLAPEASTDWATERISASSRDAGADEPATTRLTPLAHTLTKDPAERGEHPAPTTTRTAERSMVTRFPVAEQTGERGLRAYLLHTSILTGRQVLVVLRDRVTLLQTLLFPALSMIMFKVVLGDAIGQATGQNSAFGTVPLVVLVGAMFGSLAGGVRVTSERKTGLLTRLYVLPVHRGADLSSRVIAELMRILLGTVILMLFGMFIGWRFNQGLIPAIGIFVVALLYGAAFFSIVLALALSASNIPLVPIMSLVSSLFMFFNSGFSPVSAYPGALQPIVANQPMTCAIDTMRALAIGGPVADSLTKTLIWAIGALLLFTYPALRGYRRAASSAA</sequence>
<keyword evidence="2 5" id="KW-0812">Transmembrane</keyword>
<accession>A0ABQ1URQ7</accession>
<feature type="transmembrane region" description="Helical" evidence="5">
    <location>
        <begin position="296"/>
        <end position="322"/>
    </location>
</feature>
<keyword evidence="9" id="KW-1185">Reference proteome</keyword>
<evidence type="ECO:0000256" key="6">
    <source>
        <dbReference type="SAM" id="MobiDB-lite"/>
    </source>
</evidence>
<keyword evidence="4 5" id="KW-0472">Membrane</keyword>
<feature type="transmembrane region" description="Helical" evidence="5">
    <location>
        <begin position="329"/>
        <end position="347"/>
    </location>
</feature>
<organism evidence="8 9">
    <name type="scientific">Williamsia phyllosphaerae</name>
    <dbReference type="NCBI Taxonomy" id="885042"/>
    <lineage>
        <taxon>Bacteria</taxon>
        <taxon>Bacillati</taxon>
        <taxon>Actinomycetota</taxon>
        <taxon>Actinomycetes</taxon>
        <taxon>Mycobacteriales</taxon>
        <taxon>Nocardiaceae</taxon>
        <taxon>Williamsia</taxon>
    </lineage>
</organism>
<name>A0ABQ1URQ7_9NOCA</name>
<dbReference type="InterPro" id="IPR052902">
    <property type="entry name" value="ABC-2_transporter"/>
</dbReference>
<dbReference type="Pfam" id="PF01061">
    <property type="entry name" value="ABC2_membrane"/>
    <property type="match status" value="1"/>
</dbReference>
<gene>
    <name evidence="8" type="ORF">GCM10007298_20640</name>
</gene>
<evidence type="ECO:0000256" key="4">
    <source>
        <dbReference type="ARBA" id="ARBA00023136"/>
    </source>
</evidence>
<keyword evidence="5" id="KW-1003">Cell membrane</keyword>
<comment type="subcellular location">
    <subcellularLocation>
        <location evidence="5">Cell membrane</location>
        <topology evidence="5">Multi-pass membrane protein</topology>
    </subcellularLocation>
    <subcellularLocation>
        <location evidence="1">Membrane</location>
        <topology evidence="1">Multi-pass membrane protein</topology>
    </subcellularLocation>
</comment>
<feature type="transmembrane region" description="Helical" evidence="5">
    <location>
        <begin position="216"/>
        <end position="238"/>
    </location>
</feature>
<evidence type="ECO:0000313" key="8">
    <source>
        <dbReference type="EMBL" id="GGF24595.1"/>
    </source>
</evidence>
<dbReference type="PANTHER" id="PTHR43027">
    <property type="entry name" value="DOXORUBICIN RESISTANCE ABC TRANSPORTER PERMEASE PROTEIN DRRC-RELATED"/>
    <property type="match status" value="1"/>
</dbReference>
<evidence type="ECO:0000256" key="5">
    <source>
        <dbReference type="RuleBase" id="RU361157"/>
    </source>
</evidence>
<evidence type="ECO:0000256" key="1">
    <source>
        <dbReference type="ARBA" id="ARBA00004141"/>
    </source>
</evidence>
<evidence type="ECO:0000313" key="9">
    <source>
        <dbReference type="Proteomes" id="UP000632454"/>
    </source>
</evidence>
<dbReference type="InterPro" id="IPR047817">
    <property type="entry name" value="ABC2_TM_bact-type"/>
</dbReference>
<keyword evidence="5" id="KW-0813">Transport</keyword>
<feature type="transmembrane region" description="Helical" evidence="5">
    <location>
        <begin position="184"/>
        <end position="204"/>
    </location>
</feature>
<proteinExistence type="inferred from homology"/>
<dbReference type="InterPro" id="IPR013525">
    <property type="entry name" value="ABC2_TM"/>
</dbReference>
<comment type="similarity">
    <text evidence="5">Belongs to the ABC-2 integral membrane protein family.</text>
</comment>
<comment type="caution">
    <text evidence="8">The sequence shown here is derived from an EMBL/GenBank/DDBJ whole genome shotgun (WGS) entry which is preliminary data.</text>
</comment>
<dbReference type="PROSITE" id="PS51012">
    <property type="entry name" value="ABC_TM2"/>
    <property type="match status" value="1"/>
</dbReference>
<evidence type="ECO:0000256" key="2">
    <source>
        <dbReference type="ARBA" id="ARBA00022692"/>
    </source>
</evidence>
<evidence type="ECO:0000259" key="7">
    <source>
        <dbReference type="PROSITE" id="PS51012"/>
    </source>
</evidence>
<feature type="transmembrane region" description="Helical" evidence="5">
    <location>
        <begin position="389"/>
        <end position="405"/>
    </location>
</feature>
<dbReference type="EMBL" id="BMCS01000001">
    <property type="protein sequence ID" value="GGF24595.1"/>
    <property type="molecule type" value="Genomic_DNA"/>
</dbReference>
<evidence type="ECO:0000256" key="3">
    <source>
        <dbReference type="ARBA" id="ARBA00022989"/>
    </source>
</evidence>
<feature type="transmembrane region" description="Helical" evidence="5">
    <location>
        <begin position="271"/>
        <end position="290"/>
    </location>
</feature>
<dbReference type="PANTHER" id="PTHR43027:SF1">
    <property type="entry name" value="DOXORUBICIN RESISTANCE ABC TRANSPORTER PERMEASE PROTEIN DRRC-RELATED"/>
    <property type="match status" value="1"/>
</dbReference>
<dbReference type="Proteomes" id="UP000632454">
    <property type="component" value="Unassembled WGS sequence"/>
</dbReference>
<reference evidence="9" key="1">
    <citation type="journal article" date="2019" name="Int. J. Syst. Evol. Microbiol.">
        <title>The Global Catalogue of Microorganisms (GCM) 10K type strain sequencing project: providing services to taxonomists for standard genome sequencing and annotation.</title>
        <authorList>
            <consortium name="The Broad Institute Genomics Platform"/>
            <consortium name="The Broad Institute Genome Sequencing Center for Infectious Disease"/>
            <person name="Wu L."/>
            <person name="Ma J."/>
        </authorList>
    </citation>
    <scope>NUCLEOTIDE SEQUENCE [LARGE SCALE GENOMIC DNA]</scope>
    <source>
        <strain evidence="9">CCM 7855</strain>
    </source>
</reference>
<feature type="domain" description="ABC transmembrane type-2" evidence="7">
    <location>
        <begin position="184"/>
        <end position="411"/>
    </location>
</feature>
<keyword evidence="3 5" id="KW-1133">Transmembrane helix</keyword>